<comment type="caution">
    <text evidence="2">The sequence shown here is derived from an EMBL/GenBank/DDBJ whole genome shotgun (WGS) entry which is preliminary data.</text>
</comment>
<gene>
    <name evidence="2" type="ORF">WJX74_009725</name>
</gene>
<dbReference type="GO" id="GO:0005930">
    <property type="term" value="C:axoneme"/>
    <property type="evidence" value="ECO:0007669"/>
    <property type="project" value="UniProtKB-SubCell"/>
</dbReference>
<dbReference type="Proteomes" id="UP001438707">
    <property type="component" value="Unassembled WGS sequence"/>
</dbReference>
<dbReference type="InterPro" id="IPR032675">
    <property type="entry name" value="LRR_dom_sf"/>
</dbReference>
<organism evidence="2 3">
    <name type="scientific">Apatococcus lobatus</name>
    <dbReference type="NCBI Taxonomy" id="904363"/>
    <lineage>
        <taxon>Eukaryota</taxon>
        <taxon>Viridiplantae</taxon>
        <taxon>Chlorophyta</taxon>
        <taxon>core chlorophytes</taxon>
        <taxon>Trebouxiophyceae</taxon>
        <taxon>Chlorellales</taxon>
        <taxon>Chlorellaceae</taxon>
        <taxon>Apatococcus</taxon>
    </lineage>
</organism>
<evidence type="ECO:0000313" key="3">
    <source>
        <dbReference type="Proteomes" id="UP001438707"/>
    </source>
</evidence>
<comment type="subcellular location">
    <subcellularLocation>
        <location evidence="1">Cytoplasm</location>
        <location evidence="1">Cytoskeleton</location>
        <location evidence="1">Cilium axoneme</location>
    </subcellularLocation>
</comment>
<accession>A0AAW1R1H1</accession>
<evidence type="ECO:0000256" key="1">
    <source>
        <dbReference type="ARBA" id="ARBA00004430"/>
    </source>
</evidence>
<name>A0AAW1R1H1_9CHLO</name>
<protein>
    <submittedName>
        <fullName evidence="2">Uncharacterized protein</fullName>
    </submittedName>
</protein>
<keyword evidence="3" id="KW-1185">Reference proteome</keyword>
<sequence>MPSTTRNGSRAREVARVLGLPELLSRVTTDLDGRSYGNLRLAVKSACSASRSIIPSLKLFLAPSLLPHRSQLPLLSRFSAVSRLELVVSWWTDPQAVADVLQQFDRQPGTVCFSGNFFSHALSDQLQMSRKGGATVIASDIIMAVPVLRIPPLSAAAPSTSLQIVTKSMPRRVVWNHLLTSICITSYTVNMNSAAVLARFEKAFLPALATLRITFTGTCPLSFADSLHLDMSQVQHLAFSGCTLSQASLEGLAEATPSLRSLDILSRRFLALPTGASQLWPHMTALSLEVAGRMPSLVATCNSFLHHPVSFPSGLEELNMRVPAGDMNLPLVATDFNTLSQLRIVRLLGVKLHMAFGPAFSSFHRLEEVKLLNLNMSSSDFSYPAQQLGLRCPTLRSLTIGGYPDTHVYAHLSSTGLLMQQYWRAVCRPGGRLWSKVPLAFRAIGEPTTIPNADRAPLVIELVRE</sequence>
<dbReference type="SUPFAM" id="SSF52047">
    <property type="entry name" value="RNI-like"/>
    <property type="match status" value="1"/>
</dbReference>
<evidence type="ECO:0000313" key="2">
    <source>
        <dbReference type="EMBL" id="KAK9827192.1"/>
    </source>
</evidence>
<reference evidence="2 3" key="1">
    <citation type="journal article" date="2024" name="Nat. Commun.">
        <title>Phylogenomics reveals the evolutionary origins of lichenization in chlorophyte algae.</title>
        <authorList>
            <person name="Puginier C."/>
            <person name="Libourel C."/>
            <person name="Otte J."/>
            <person name="Skaloud P."/>
            <person name="Haon M."/>
            <person name="Grisel S."/>
            <person name="Petersen M."/>
            <person name="Berrin J.G."/>
            <person name="Delaux P.M."/>
            <person name="Dal Grande F."/>
            <person name="Keller J."/>
        </authorList>
    </citation>
    <scope>NUCLEOTIDE SEQUENCE [LARGE SCALE GENOMIC DNA]</scope>
    <source>
        <strain evidence="2 3">SAG 2145</strain>
    </source>
</reference>
<proteinExistence type="predicted"/>
<dbReference type="EMBL" id="JALJOS010000019">
    <property type="protein sequence ID" value="KAK9827192.1"/>
    <property type="molecule type" value="Genomic_DNA"/>
</dbReference>
<dbReference type="Gene3D" id="3.80.10.10">
    <property type="entry name" value="Ribonuclease Inhibitor"/>
    <property type="match status" value="1"/>
</dbReference>
<dbReference type="AlphaFoldDB" id="A0AAW1R1H1"/>